<evidence type="ECO:0000313" key="7">
    <source>
        <dbReference type="Proteomes" id="UP000596660"/>
    </source>
</evidence>
<dbReference type="InterPro" id="IPR035441">
    <property type="entry name" value="TFIIS/LEDGF_dom_sf"/>
</dbReference>
<proteinExistence type="predicted"/>
<dbReference type="Gramene" id="AUR62044761-RA">
    <property type="protein sequence ID" value="AUR62044761-RA:cds"/>
    <property type="gene ID" value="AUR62044761"/>
</dbReference>
<dbReference type="Pfam" id="PF08711">
    <property type="entry name" value="Med26"/>
    <property type="match status" value="1"/>
</dbReference>
<dbReference type="PANTHER" id="PTHR46548">
    <property type="entry name" value="BAH AND TFIIS DOMAIN-CONTAINING PROTEIN-RELATED"/>
    <property type="match status" value="1"/>
</dbReference>
<dbReference type="GeneID" id="110706147"/>
<keyword evidence="7" id="KW-1185">Reference proteome</keyword>
<keyword evidence="2 3" id="KW-0539">Nucleus</keyword>
<protein>
    <recommendedName>
        <fullName evidence="5">TFIIS N-terminal domain-containing protein</fullName>
    </recommendedName>
</protein>
<dbReference type="CDD" id="cd00183">
    <property type="entry name" value="TFIIS_I"/>
    <property type="match status" value="1"/>
</dbReference>
<feature type="compositionally biased region" description="Polar residues" evidence="4">
    <location>
        <begin position="1"/>
        <end position="11"/>
    </location>
</feature>
<feature type="compositionally biased region" description="Low complexity" evidence="4">
    <location>
        <begin position="346"/>
        <end position="362"/>
    </location>
</feature>
<reference evidence="6" key="2">
    <citation type="submission" date="2021-03" db="UniProtKB">
        <authorList>
            <consortium name="EnsemblPlants"/>
        </authorList>
    </citation>
    <scope>IDENTIFICATION</scope>
</reference>
<dbReference type="Proteomes" id="UP000596660">
    <property type="component" value="Unplaced"/>
</dbReference>
<dbReference type="EnsemblPlants" id="AUR62044761-RA">
    <property type="protein sequence ID" value="AUR62044761-RA:cds"/>
    <property type="gene ID" value="AUR62044761"/>
</dbReference>
<evidence type="ECO:0000256" key="4">
    <source>
        <dbReference type="SAM" id="MobiDB-lite"/>
    </source>
</evidence>
<dbReference type="SMART" id="SM00509">
    <property type="entry name" value="TFS2N"/>
    <property type="match status" value="1"/>
</dbReference>
<feature type="compositionally biased region" description="Polar residues" evidence="4">
    <location>
        <begin position="308"/>
        <end position="317"/>
    </location>
</feature>
<dbReference type="InterPro" id="IPR003617">
    <property type="entry name" value="TFIIS/CRSP70_N_sub"/>
</dbReference>
<dbReference type="KEGG" id="cqi:110706147"/>
<feature type="compositionally biased region" description="Polar residues" evidence="4">
    <location>
        <begin position="381"/>
        <end position="394"/>
    </location>
</feature>
<dbReference type="RefSeq" id="XP_021739746.1">
    <property type="nucleotide sequence ID" value="XM_021884054.1"/>
</dbReference>
<sequence length="1376" mass="147075">MHASVEPQQGPRSPRPVNGSAATSPLKHSPDCVQNSSSNLPSHRKGKKRERVDQSFDAIKRERSLKPGDGDCGQIRSESALNSEIAKFAEKGGLMDSEAVVRLVGLMQPDKSEKKIDLTGRSMLASTIAATDKLDCLNKFVQLRGLYVLNEWLQEVHKGKIGDSGNIKHNDKFVDDFLLVLLRALDKLPVNLNALQMCNIGKSVNHLRSHKNSEIQKKARSLVDTWKKRVEAEMNVSDVKPGSSQAVPWPGRSQHDSSHGGNRHPSGYDAAIRSSVAHHSSLKSASVKPVQGDSTSKSASAHPGGLISTVSPTSATDNCKDGKSQIINASDGSSEPQSVAREEKSSSSSQSQSQSLTNSQCSSDHAKNFVLCGKEDMKKSTAGSRSLNKPVGSSSKHREHVCGPSSSAQKETASNRSSYVGRNSVVEKVSHNGIDASVPESNNHKLIVKISNRGRGPAQSIAGGYLEDSSCRNSRASSPALLEKHDLSEFAARDNKHDSHQLHEVDESSSSVHERTNEIKKLPNVSKVVCTSSSIEHMSRKVHDSSFSSMNALIESCAKLSEANMSMLAGDDVGMNLLASVAAGEIPKTGAVSPVISPHRNIAENSSSTCIGNQKQLHGDDAVQQGQSTDDDGNDNHINVAGVFTAVEESSKLGGVKNDNLHQSMKVCLKNNVTLEEIGNASSPASVACTTGLSMDNLGAETPDSTNRKVVAAKEESQNELPVASQGLSVSLDVQDKIMVVSLNDEFEKKTHRDIALYSPNDGDEKNIKQELQSNMEHKSLAVTLKFDSKTNVKQDTSHHLAAEVKSERTEGVAVCGLACQTGNRILDKESDTSLPVKEGEPVVCGADVDQDRSCKVQNAKNNDGSSVRLASCTTVALSEAELHSHAVGTKLTAEKVALSTSSGGQDMDAKLGFDLNEGFNVDEGKNGEPANLGSVRYSDIVCSISPLQIPVSPGSCGIPASITVAAVAKGPFVPSDDLLWNKGELGWKGSATTSAFRPAEPRKSLRPDSPVCRPTRCPLDIDLNVADESSCQEFNVRNNPILEPMTTASLRSSGGLDLDLNKVDEASDMTHLGRHMASNIQRFEAFTQHVKPSTVNVYSNGGGSGKRDFDLNDGPETEELPAEQVPSRQLNIGNVPLQPPFGPRINSSDTGNCYSWYPPGTSYSVSMTPSVYPEREAFSMVGMGGGPQRVVGGPTAALSFNPDVYSGSVLSSSPALPFHPAAFQYPVLPFANNFPLPTSSLASRSSGYMDPTATGRMSAIPSQLVGNAAAVSFQYPHAYVVSRSIPDTGNNSVIGSNHKWGKQGLDLNCGPGVMDVEGRDESLPIVSRQVSNISSQTLADEQARMYSMGGGHMKRKEPEGGWNVDKLNFKQSSWR</sequence>
<dbReference type="GO" id="GO:0005634">
    <property type="term" value="C:nucleus"/>
    <property type="evidence" value="ECO:0007669"/>
    <property type="project" value="UniProtKB-SubCell"/>
</dbReference>
<evidence type="ECO:0000256" key="1">
    <source>
        <dbReference type="ARBA" id="ARBA00004123"/>
    </source>
</evidence>
<gene>
    <name evidence="6" type="primary">LOC110706147</name>
</gene>
<evidence type="ECO:0000256" key="3">
    <source>
        <dbReference type="PROSITE-ProRule" id="PRU00649"/>
    </source>
</evidence>
<dbReference type="PROSITE" id="PS51319">
    <property type="entry name" value="TFIIS_N"/>
    <property type="match status" value="1"/>
</dbReference>
<dbReference type="PANTHER" id="PTHR46548:SF1">
    <property type="entry name" value="BAH AND TFIIS DOMAIN-CONTAINING PROTEIN-RELATED"/>
    <property type="match status" value="1"/>
</dbReference>
<dbReference type="OrthoDB" id="1917005at2759"/>
<feature type="compositionally biased region" description="Polar residues" evidence="4">
    <location>
        <begin position="404"/>
        <end position="421"/>
    </location>
</feature>
<dbReference type="OMA" id="DQNFRML"/>
<feature type="region of interest" description="Disordered" evidence="4">
    <location>
        <begin position="1"/>
        <end position="55"/>
    </location>
</feature>
<feature type="domain" description="TFIIS N-terminal" evidence="5">
    <location>
        <begin position="156"/>
        <end position="233"/>
    </location>
</feature>
<feature type="compositionally biased region" description="Polar residues" evidence="4">
    <location>
        <begin position="32"/>
        <end position="41"/>
    </location>
</feature>
<feature type="region of interest" description="Disordered" evidence="4">
    <location>
        <begin position="611"/>
        <end position="635"/>
    </location>
</feature>
<name>A0A803NF55_CHEQI</name>
<dbReference type="SUPFAM" id="SSF47676">
    <property type="entry name" value="Conserved domain common to transcription factors TFIIS, elongin A, CRSP70"/>
    <property type="match status" value="1"/>
</dbReference>
<evidence type="ECO:0000259" key="5">
    <source>
        <dbReference type="PROSITE" id="PS51319"/>
    </source>
</evidence>
<feature type="region of interest" description="Disordered" evidence="4">
    <location>
        <begin position="377"/>
        <end position="422"/>
    </location>
</feature>
<comment type="subcellular location">
    <subcellularLocation>
        <location evidence="1 3">Nucleus</location>
    </subcellularLocation>
</comment>
<dbReference type="InterPro" id="IPR017923">
    <property type="entry name" value="TFIIS_N"/>
</dbReference>
<accession>A0A803NF55</accession>
<dbReference type="SMR" id="A0A803NF55"/>
<evidence type="ECO:0000313" key="6">
    <source>
        <dbReference type="EnsemblPlants" id="AUR62044761-RA:cds"/>
    </source>
</evidence>
<reference evidence="6" key="1">
    <citation type="journal article" date="2017" name="Nature">
        <title>The genome of Chenopodium quinoa.</title>
        <authorList>
            <person name="Jarvis D.E."/>
            <person name="Ho Y.S."/>
            <person name="Lightfoot D.J."/>
            <person name="Schmoeckel S.M."/>
            <person name="Li B."/>
            <person name="Borm T.J.A."/>
            <person name="Ohyanagi H."/>
            <person name="Mineta K."/>
            <person name="Michell C.T."/>
            <person name="Saber N."/>
            <person name="Kharbatia N.M."/>
            <person name="Rupper R.R."/>
            <person name="Sharp A.R."/>
            <person name="Dally N."/>
            <person name="Boughton B.A."/>
            <person name="Woo Y.H."/>
            <person name="Gao G."/>
            <person name="Schijlen E.G.W.M."/>
            <person name="Guo X."/>
            <person name="Momin A.A."/>
            <person name="Negrao S."/>
            <person name="Al-Babili S."/>
            <person name="Gehring C."/>
            <person name="Roessner U."/>
            <person name="Jung C."/>
            <person name="Murphy K."/>
            <person name="Arold S.T."/>
            <person name="Gojobori T."/>
            <person name="van der Linden C.G."/>
            <person name="van Loo E.N."/>
            <person name="Jellen E.N."/>
            <person name="Maughan P.J."/>
            <person name="Tester M."/>
        </authorList>
    </citation>
    <scope>NUCLEOTIDE SEQUENCE [LARGE SCALE GENOMIC DNA]</scope>
    <source>
        <strain evidence="6">cv. PI 614886</strain>
    </source>
</reference>
<evidence type="ECO:0000256" key="2">
    <source>
        <dbReference type="ARBA" id="ARBA00023242"/>
    </source>
</evidence>
<feature type="compositionally biased region" description="Polar residues" evidence="4">
    <location>
        <begin position="325"/>
        <end position="337"/>
    </location>
</feature>
<organism evidence="6 7">
    <name type="scientific">Chenopodium quinoa</name>
    <name type="common">Quinoa</name>
    <dbReference type="NCBI Taxonomy" id="63459"/>
    <lineage>
        <taxon>Eukaryota</taxon>
        <taxon>Viridiplantae</taxon>
        <taxon>Streptophyta</taxon>
        <taxon>Embryophyta</taxon>
        <taxon>Tracheophyta</taxon>
        <taxon>Spermatophyta</taxon>
        <taxon>Magnoliopsida</taxon>
        <taxon>eudicotyledons</taxon>
        <taxon>Gunneridae</taxon>
        <taxon>Pentapetalae</taxon>
        <taxon>Caryophyllales</taxon>
        <taxon>Chenopodiaceae</taxon>
        <taxon>Chenopodioideae</taxon>
        <taxon>Atripliceae</taxon>
        <taxon>Chenopodium</taxon>
    </lineage>
</organism>
<feature type="region of interest" description="Disordered" evidence="4">
    <location>
        <begin position="234"/>
        <end position="362"/>
    </location>
</feature>
<dbReference type="Gene3D" id="1.20.930.10">
    <property type="entry name" value="Conserved domain common to transcription factors TFIIS, elongin A, CRSP70"/>
    <property type="match status" value="1"/>
</dbReference>